<accession>N9NRE4</accession>
<dbReference type="eggNOG" id="ENOG503032J">
    <property type="taxonomic scope" value="Bacteria"/>
</dbReference>
<organism evidence="1 2">
    <name type="scientific">Acinetobacter modestus</name>
    <dbReference type="NCBI Taxonomy" id="1776740"/>
    <lineage>
        <taxon>Bacteria</taxon>
        <taxon>Pseudomonadati</taxon>
        <taxon>Pseudomonadota</taxon>
        <taxon>Gammaproteobacteria</taxon>
        <taxon>Moraxellales</taxon>
        <taxon>Moraxellaceae</taxon>
        <taxon>Acinetobacter</taxon>
    </lineage>
</organism>
<reference evidence="1 2" key="1">
    <citation type="submission" date="2013-02" db="EMBL/GenBank/DDBJ databases">
        <title>The Genome Sequence of Acinetobacter sp. ANC 3862.</title>
        <authorList>
            <consortium name="The Broad Institute Genome Sequencing Platform"/>
            <consortium name="The Broad Institute Genome Sequencing Center for Infectious Disease"/>
            <person name="Cerqueira G."/>
            <person name="Feldgarden M."/>
            <person name="Courvalin P."/>
            <person name="Perichon B."/>
            <person name="Grillot-Courvalin C."/>
            <person name="Clermont D."/>
            <person name="Rocha E."/>
            <person name="Yoon E.-J."/>
            <person name="Nemec A."/>
            <person name="Walker B."/>
            <person name="Young S.K."/>
            <person name="Zeng Q."/>
            <person name="Gargeya S."/>
            <person name="Fitzgerald M."/>
            <person name="Haas B."/>
            <person name="Abouelleil A."/>
            <person name="Alvarado L."/>
            <person name="Arachchi H.M."/>
            <person name="Berlin A.M."/>
            <person name="Chapman S.B."/>
            <person name="Dewar J."/>
            <person name="Goldberg J."/>
            <person name="Griggs A."/>
            <person name="Gujja S."/>
            <person name="Hansen M."/>
            <person name="Howarth C."/>
            <person name="Imamovic A."/>
            <person name="Larimer J."/>
            <person name="McCowan C."/>
            <person name="Murphy C."/>
            <person name="Neiman D."/>
            <person name="Pearson M."/>
            <person name="Priest M."/>
            <person name="Roberts A."/>
            <person name="Saif S."/>
            <person name="Shea T."/>
            <person name="Sisk P."/>
            <person name="Sykes S."/>
            <person name="Wortman J."/>
            <person name="Nusbaum C."/>
            <person name="Birren B."/>
        </authorList>
    </citation>
    <scope>NUCLEOTIDE SEQUENCE [LARGE SCALE GENOMIC DNA]</scope>
    <source>
        <strain evidence="1 2">ANC 3862</strain>
    </source>
</reference>
<dbReference type="RefSeq" id="WP_005214193.1">
    <property type="nucleotide sequence ID" value="NZ_KB850088.1"/>
</dbReference>
<comment type="caution">
    <text evidence="1">The sequence shown here is derived from an EMBL/GenBank/DDBJ whole genome shotgun (WGS) entry which is preliminary data.</text>
</comment>
<dbReference type="Proteomes" id="UP000013248">
    <property type="component" value="Unassembled WGS sequence"/>
</dbReference>
<protein>
    <submittedName>
        <fullName evidence="1">Uncharacterized protein</fullName>
    </submittedName>
</protein>
<dbReference type="HOGENOM" id="CLU_1682862_0_0_6"/>
<evidence type="ECO:0000313" key="1">
    <source>
        <dbReference type="EMBL" id="ENX04505.1"/>
    </source>
</evidence>
<dbReference type="PATRIC" id="fig|1217705.3.peg.69"/>
<dbReference type="EMBL" id="APRP01000003">
    <property type="protein sequence ID" value="ENX04505.1"/>
    <property type="molecule type" value="Genomic_DNA"/>
</dbReference>
<dbReference type="AlphaFoldDB" id="N9NRE4"/>
<name>N9NRE4_9GAMM</name>
<gene>
    <name evidence="1" type="ORF">F900_00077</name>
</gene>
<evidence type="ECO:0000313" key="2">
    <source>
        <dbReference type="Proteomes" id="UP000013248"/>
    </source>
</evidence>
<proteinExistence type="predicted"/>
<sequence>MENSPIIFLSIDNEEKIYYFNFANKKIDQSNISRIQHAANGYGVFVEIDEEKKIAAILGFDESVYFLFDRSLYRLDDESLTVTQRDGFLKNRFQLFVNGKREIDINYKQIWDIENDIFWDVKDWLEIKPREKLLFELSKYADFLKEGNIQRRADFS</sequence>